<dbReference type="Gene3D" id="1.10.357.10">
    <property type="entry name" value="Tetracycline Repressor, domain 2"/>
    <property type="match status" value="1"/>
</dbReference>
<organism evidence="5">
    <name type="scientific">freshwater metagenome</name>
    <dbReference type="NCBI Taxonomy" id="449393"/>
    <lineage>
        <taxon>unclassified sequences</taxon>
        <taxon>metagenomes</taxon>
        <taxon>ecological metagenomes</taxon>
    </lineage>
</organism>
<dbReference type="InterPro" id="IPR036271">
    <property type="entry name" value="Tet_transcr_reg_TetR-rel_C_sf"/>
</dbReference>
<keyword evidence="3" id="KW-0804">Transcription</keyword>
<dbReference type="EMBL" id="CAFBPN010000082">
    <property type="protein sequence ID" value="CAB5027105.1"/>
    <property type="molecule type" value="Genomic_DNA"/>
</dbReference>
<gene>
    <name evidence="5" type="ORF">UFOPK4098_01229</name>
    <name evidence="6" type="ORF">UFOPK4347_00082</name>
</gene>
<dbReference type="PRINTS" id="PR00455">
    <property type="entry name" value="HTHTETR"/>
</dbReference>
<dbReference type="InterPro" id="IPR001647">
    <property type="entry name" value="HTH_TetR"/>
</dbReference>
<protein>
    <submittedName>
        <fullName evidence="5">Unannotated protein</fullName>
    </submittedName>
</protein>
<dbReference type="InterPro" id="IPR009057">
    <property type="entry name" value="Homeodomain-like_sf"/>
</dbReference>
<evidence type="ECO:0000313" key="5">
    <source>
        <dbReference type="EMBL" id="CAB5027105.1"/>
    </source>
</evidence>
<evidence type="ECO:0000259" key="4">
    <source>
        <dbReference type="PROSITE" id="PS50977"/>
    </source>
</evidence>
<dbReference type="AlphaFoldDB" id="A0A6J7REA4"/>
<evidence type="ECO:0000313" key="6">
    <source>
        <dbReference type="EMBL" id="CAB5058157.1"/>
    </source>
</evidence>
<proteinExistence type="predicted"/>
<dbReference type="PANTHER" id="PTHR30055:SF234">
    <property type="entry name" value="HTH-TYPE TRANSCRIPTIONAL REGULATOR BETI"/>
    <property type="match status" value="1"/>
</dbReference>
<keyword evidence="1" id="KW-0805">Transcription regulation</keyword>
<dbReference type="EMBL" id="CAFBQU010000001">
    <property type="protein sequence ID" value="CAB5058157.1"/>
    <property type="molecule type" value="Genomic_DNA"/>
</dbReference>
<accession>A0A6J7REA4</accession>
<evidence type="ECO:0000256" key="1">
    <source>
        <dbReference type="ARBA" id="ARBA00023015"/>
    </source>
</evidence>
<reference evidence="5" key="1">
    <citation type="submission" date="2020-05" db="EMBL/GenBank/DDBJ databases">
        <authorList>
            <person name="Chiriac C."/>
            <person name="Salcher M."/>
            <person name="Ghai R."/>
            <person name="Kavagutti S V."/>
        </authorList>
    </citation>
    <scope>NUCLEOTIDE SEQUENCE</scope>
</reference>
<name>A0A6J7REA4_9ZZZZ</name>
<dbReference type="PANTHER" id="PTHR30055">
    <property type="entry name" value="HTH-TYPE TRANSCRIPTIONAL REGULATOR RUTR"/>
    <property type="match status" value="1"/>
</dbReference>
<dbReference type="SUPFAM" id="SSF48498">
    <property type="entry name" value="Tetracyclin repressor-like, C-terminal domain"/>
    <property type="match status" value="1"/>
</dbReference>
<dbReference type="PROSITE" id="PS50977">
    <property type="entry name" value="HTH_TETR_2"/>
    <property type="match status" value="1"/>
</dbReference>
<evidence type="ECO:0000256" key="2">
    <source>
        <dbReference type="ARBA" id="ARBA00023125"/>
    </source>
</evidence>
<dbReference type="GO" id="GO:0003700">
    <property type="term" value="F:DNA-binding transcription factor activity"/>
    <property type="evidence" value="ECO:0007669"/>
    <property type="project" value="TreeGrafter"/>
</dbReference>
<dbReference type="SUPFAM" id="SSF46689">
    <property type="entry name" value="Homeodomain-like"/>
    <property type="match status" value="1"/>
</dbReference>
<sequence>MTDDHNVRERILQAAIEIIDASGEASLRVVAVAKNAGVTQGMIKYYFQTRDNLVSEAQISRFLATAAEDIEYIAQVTEASSTPEEYRANLRGLLAVIVNTRRWPQRAVRITTFGAATKRPDMMASIAHANSLFIDRAVEVYQMARDRGFIVPSCDMRALALVVQGTVLGLYLSDIDKHRPSDEEMLEAILLSIDGFLVK</sequence>
<dbReference type="GO" id="GO:0000976">
    <property type="term" value="F:transcription cis-regulatory region binding"/>
    <property type="evidence" value="ECO:0007669"/>
    <property type="project" value="TreeGrafter"/>
</dbReference>
<dbReference type="InterPro" id="IPR050109">
    <property type="entry name" value="HTH-type_TetR-like_transc_reg"/>
</dbReference>
<feature type="domain" description="HTH tetR-type" evidence="4">
    <location>
        <begin position="5"/>
        <end position="65"/>
    </location>
</feature>
<keyword evidence="2" id="KW-0238">DNA-binding</keyword>
<evidence type="ECO:0000256" key="3">
    <source>
        <dbReference type="ARBA" id="ARBA00023163"/>
    </source>
</evidence>
<dbReference type="Pfam" id="PF00440">
    <property type="entry name" value="TetR_N"/>
    <property type="match status" value="1"/>
</dbReference>